<evidence type="ECO:0000313" key="7">
    <source>
        <dbReference type="Proteomes" id="UP000319731"/>
    </source>
</evidence>
<evidence type="ECO:0000256" key="2">
    <source>
        <dbReference type="ARBA" id="ARBA00022679"/>
    </source>
</evidence>
<dbReference type="STRING" id="1806994.A0A507C4T8"/>
<accession>A0A507C4T8</accession>
<dbReference type="EMBL" id="QEAO01000012">
    <property type="protein sequence ID" value="TPX34692.1"/>
    <property type="molecule type" value="Genomic_DNA"/>
</dbReference>
<dbReference type="PROSITE" id="PS51683">
    <property type="entry name" value="SAM_OMT_II"/>
    <property type="match status" value="1"/>
</dbReference>
<evidence type="ECO:0000259" key="4">
    <source>
        <dbReference type="Pfam" id="PF00891"/>
    </source>
</evidence>
<dbReference type="Pfam" id="PF08100">
    <property type="entry name" value="Dimerisation"/>
    <property type="match status" value="1"/>
</dbReference>
<name>A0A507C4T8_9FUNG</name>
<keyword evidence="3" id="KW-0949">S-adenosyl-L-methionine</keyword>
<evidence type="ECO:0000256" key="1">
    <source>
        <dbReference type="ARBA" id="ARBA00022603"/>
    </source>
</evidence>
<evidence type="ECO:0000259" key="5">
    <source>
        <dbReference type="Pfam" id="PF08100"/>
    </source>
</evidence>
<dbReference type="SUPFAM" id="SSF53335">
    <property type="entry name" value="S-adenosyl-L-methionine-dependent methyltransferases"/>
    <property type="match status" value="1"/>
</dbReference>
<dbReference type="InterPro" id="IPR001077">
    <property type="entry name" value="COMT_C"/>
</dbReference>
<dbReference type="Proteomes" id="UP000319731">
    <property type="component" value="Unassembled WGS sequence"/>
</dbReference>
<dbReference type="Gene3D" id="1.10.10.10">
    <property type="entry name" value="Winged helix-like DNA-binding domain superfamily/Winged helix DNA-binding domain"/>
    <property type="match status" value="1"/>
</dbReference>
<organism evidence="6 7">
    <name type="scientific">Synchytrium microbalum</name>
    <dbReference type="NCBI Taxonomy" id="1806994"/>
    <lineage>
        <taxon>Eukaryota</taxon>
        <taxon>Fungi</taxon>
        <taxon>Fungi incertae sedis</taxon>
        <taxon>Chytridiomycota</taxon>
        <taxon>Chytridiomycota incertae sedis</taxon>
        <taxon>Chytridiomycetes</taxon>
        <taxon>Synchytriales</taxon>
        <taxon>Synchytriaceae</taxon>
        <taxon>Synchytrium</taxon>
    </lineage>
</organism>
<dbReference type="RefSeq" id="XP_031025370.1">
    <property type="nucleotide sequence ID" value="XM_031168696.1"/>
</dbReference>
<gene>
    <name evidence="6" type="ORF">SmJEL517_g02768</name>
</gene>
<dbReference type="InterPro" id="IPR036390">
    <property type="entry name" value="WH_DNA-bd_sf"/>
</dbReference>
<dbReference type="SUPFAM" id="SSF46785">
    <property type="entry name" value="Winged helix' DNA-binding domain"/>
    <property type="match status" value="1"/>
</dbReference>
<dbReference type="OrthoDB" id="10421051at2759"/>
<protein>
    <submittedName>
        <fullName evidence="6">Uncharacterized protein</fullName>
    </submittedName>
</protein>
<dbReference type="InterPro" id="IPR012967">
    <property type="entry name" value="COMT_dimerisation"/>
</dbReference>
<dbReference type="GO" id="GO:0032259">
    <property type="term" value="P:methylation"/>
    <property type="evidence" value="ECO:0007669"/>
    <property type="project" value="UniProtKB-KW"/>
</dbReference>
<feature type="domain" description="O-methyltransferase dimerisation" evidence="5">
    <location>
        <begin position="42"/>
        <end position="114"/>
    </location>
</feature>
<evidence type="ECO:0000256" key="3">
    <source>
        <dbReference type="ARBA" id="ARBA00022691"/>
    </source>
</evidence>
<dbReference type="GO" id="GO:0008171">
    <property type="term" value="F:O-methyltransferase activity"/>
    <property type="evidence" value="ECO:0007669"/>
    <property type="project" value="InterPro"/>
</dbReference>
<dbReference type="InterPro" id="IPR036388">
    <property type="entry name" value="WH-like_DNA-bd_sf"/>
</dbReference>
<sequence>MSIPPTLALPSPTAGRRLTMVGDAVKIPEESIFAIRDMVTNHWRLETIFTGISLNLFDTMPPPPCTMTATEIATKLDLDESRCIRILRALCSANVLMEEPGVAFKLTTTGNLLRKSHPDSMNPYLAWQLSTPMQNLWSALPEAFRKKNANKTAMEVANKVKDLAEFTAKKDKSFERVVAGGIGALLRSDNMASHRVYSFAKFGTVTDLMAFDGRLLCEIVARHPDMKGIIHKQWPSPWAKNYRPSIWPTKLNLESRVTEVAADRFTGAGLQPSDCYIVRRVKIYDDQQIMDCFKAVHKIGPAHAKLVFISRLMPLSSEPDPHGLALHDVHLMLSSNSRDRNYNETKDMFSSCGWKLTFADEVRGVTTMEFAKA</sequence>
<evidence type="ECO:0000313" key="6">
    <source>
        <dbReference type="EMBL" id="TPX34692.1"/>
    </source>
</evidence>
<dbReference type="InterPro" id="IPR016461">
    <property type="entry name" value="COMT-like"/>
</dbReference>
<dbReference type="Gene3D" id="3.40.50.150">
    <property type="entry name" value="Vaccinia Virus protein VP39"/>
    <property type="match status" value="1"/>
</dbReference>
<keyword evidence="2" id="KW-0808">Transferase</keyword>
<comment type="caution">
    <text evidence="6">The sequence shown here is derived from an EMBL/GenBank/DDBJ whole genome shotgun (WGS) entry which is preliminary data.</text>
</comment>
<dbReference type="InterPro" id="IPR029063">
    <property type="entry name" value="SAM-dependent_MTases_sf"/>
</dbReference>
<keyword evidence="7" id="KW-1185">Reference proteome</keyword>
<reference evidence="6 7" key="1">
    <citation type="journal article" date="2019" name="Sci. Rep.">
        <title>Comparative genomics of chytrid fungi reveal insights into the obligate biotrophic and pathogenic lifestyle of Synchytrium endobioticum.</title>
        <authorList>
            <person name="van de Vossenberg B.T.L.H."/>
            <person name="Warris S."/>
            <person name="Nguyen H.D.T."/>
            <person name="van Gent-Pelzer M.P.E."/>
            <person name="Joly D.L."/>
            <person name="van de Geest H.C."/>
            <person name="Bonants P.J.M."/>
            <person name="Smith D.S."/>
            <person name="Levesque C.A."/>
            <person name="van der Lee T.A.J."/>
        </authorList>
    </citation>
    <scope>NUCLEOTIDE SEQUENCE [LARGE SCALE GENOMIC DNA]</scope>
    <source>
        <strain evidence="6 7">JEL517</strain>
    </source>
</reference>
<dbReference type="AlphaFoldDB" id="A0A507C4T8"/>
<keyword evidence="1" id="KW-0489">Methyltransferase</keyword>
<dbReference type="GO" id="GO:0046983">
    <property type="term" value="F:protein dimerization activity"/>
    <property type="evidence" value="ECO:0007669"/>
    <property type="project" value="InterPro"/>
</dbReference>
<dbReference type="PIRSF" id="PIRSF005739">
    <property type="entry name" value="O-mtase"/>
    <property type="match status" value="1"/>
</dbReference>
<dbReference type="PANTHER" id="PTHR43712:SF2">
    <property type="entry name" value="O-METHYLTRANSFERASE CICE"/>
    <property type="match status" value="1"/>
</dbReference>
<proteinExistence type="predicted"/>
<feature type="domain" description="O-methyltransferase C-terminal" evidence="4">
    <location>
        <begin position="165"/>
        <end position="354"/>
    </location>
</feature>
<dbReference type="Pfam" id="PF00891">
    <property type="entry name" value="Methyltransf_2"/>
    <property type="match status" value="1"/>
</dbReference>
<dbReference type="PANTHER" id="PTHR43712">
    <property type="entry name" value="PUTATIVE (AFU_ORTHOLOGUE AFUA_4G14580)-RELATED"/>
    <property type="match status" value="1"/>
</dbReference>
<dbReference type="GeneID" id="42003993"/>